<dbReference type="InterPro" id="IPR016181">
    <property type="entry name" value="Acyl_CoA_acyltransferase"/>
</dbReference>
<protein>
    <recommendedName>
        <fullName evidence="2">N-acetyltransferase domain-containing protein</fullName>
    </recommendedName>
</protein>
<feature type="region of interest" description="Disordered" evidence="1">
    <location>
        <begin position="120"/>
        <end position="141"/>
    </location>
</feature>
<dbReference type="STRING" id="145388.A0A0D2M5C3"/>
<dbReference type="Proteomes" id="UP000054498">
    <property type="component" value="Unassembled WGS sequence"/>
</dbReference>
<dbReference type="KEGG" id="mng:MNEG_9316"/>
<evidence type="ECO:0000313" key="3">
    <source>
        <dbReference type="EMBL" id="KIY98644.1"/>
    </source>
</evidence>
<evidence type="ECO:0000256" key="1">
    <source>
        <dbReference type="SAM" id="MobiDB-lite"/>
    </source>
</evidence>
<feature type="compositionally biased region" description="Gly residues" evidence="1">
    <location>
        <begin position="327"/>
        <end position="337"/>
    </location>
</feature>
<keyword evidence="4" id="KW-1185">Reference proteome</keyword>
<dbReference type="RefSeq" id="XP_013897664.1">
    <property type="nucleotide sequence ID" value="XM_014042210.1"/>
</dbReference>
<gene>
    <name evidence="3" type="ORF">MNEG_9316</name>
</gene>
<name>A0A0D2M5C3_9CHLO</name>
<accession>A0A0D2M5C3</accession>
<reference evidence="3 4" key="1">
    <citation type="journal article" date="2013" name="BMC Genomics">
        <title>Reconstruction of the lipid metabolism for the microalga Monoraphidium neglectum from its genome sequence reveals characteristics suitable for biofuel production.</title>
        <authorList>
            <person name="Bogen C."/>
            <person name="Al-Dilaimi A."/>
            <person name="Albersmeier A."/>
            <person name="Wichmann J."/>
            <person name="Grundmann M."/>
            <person name="Rupp O."/>
            <person name="Lauersen K.J."/>
            <person name="Blifernez-Klassen O."/>
            <person name="Kalinowski J."/>
            <person name="Goesmann A."/>
            <person name="Mussgnug J.H."/>
            <person name="Kruse O."/>
        </authorList>
    </citation>
    <scope>NUCLEOTIDE SEQUENCE [LARGE SCALE GENOMIC DNA]</scope>
    <source>
        <strain evidence="3 4">SAG 48.87</strain>
    </source>
</reference>
<dbReference type="OrthoDB" id="41532at2759"/>
<dbReference type="CDD" id="cd04301">
    <property type="entry name" value="NAT_SF"/>
    <property type="match status" value="1"/>
</dbReference>
<dbReference type="Gene3D" id="3.40.630.30">
    <property type="match status" value="1"/>
</dbReference>
<evidence type="ECO:0000259" key="2">
    <source>
        <dbReference type="PROSITE" id="PS51186"/>
    </source>
</evidence>
<dbReference type="GO" id="GO:0016747">
    <property type="term" value="F:acyltransferase activity, transferring groups other than amino-acyl groups"/>
    <property type="evidence" value="ECO:0007669"/>
    <property type="project" value="InterPro"/>
</dbReference>
<dbReference type="AlphaFoldDB" id="A0A0D2M5C3"/>
<proteinExistence type="predicted"/>
<sequence length="545" mass="56643">MAANVNAEEELRLLEEASRVLPADVLELVKAKPPQERLVLLRALVQAVDVEYGQLTPKDWAAVKRDPERFGFKPSDLPDGLDVGQCIALAARSGGAGGLSGGQQLCAFLVATLEPLQSSRRRQVGGSGRDGESDPWARGRDPAGCAGAHLAAGSYADEDVAAVVQALSGAGADAAAAGAPDAVVFAAPGDGAAGPVDGAAPAPGPSEGRDTSAGAAVRLPKLGIALQLLGVDYEFRRQGIAGSLMDLLGNVAAEAGAGVVWLWAARHNPSALAFWLGRGFQETRHETSSPAGDFVLMLRREDATRPIEGTGSSSSSNGGRGTTQKPGGFGAGGGGGGAKRRVWGRPEQRLAPAARWNSSVEVVRSKHTPAAAAESLANILPVSSLCSRDARGATVTRAAGAGAFDALHHRDHAFTRGDATTGWEHATSTGPPEQRRWLAVLDGKVSGSRERRAKSVPRDYKTLVARQQEFSDALRGARQARVEERRTWARSFGPEGAAAMERAAAAEAARARMGAGPRPRPRVRPSADDLRGVAALPDMGLLLDD</sequence>
<evidence type="ECO:0000313" key="4">
    <source>
        <dbReference type="Proteomes" id="UP000054498"/>
    </source>
</evidence>
<feature type="compositionally biased region" description="Low complexity" evidence="1">
    <location>
        <begin position="503"/>
        <end position="517"/>
    </location>
</feature>
<feature type="region of interest" description="Disordered" evidence="1">
    <location>
        <begin position="503"/>
        <end position="531"/>
    </location>
</feature>
<dbReference type="SUPFAM" id="SSF55729">
    <property type="entry name" value="Acyl-CoA N-acyltransferases (Nat)"/>
    <property type="match status" value="1"/>
</dbReference>
<dbReference type="EMBL" id="KK102113">
    <property type="protein sequence ID" value="KIY98644.1"/>
    <property type="molecule type" value="Genomic_DNA"/>
</dbReference>
<dbReference type="InterPro" id="IPR000182">
    <property type="entry name" value="GNAT_dom"/>
</dbReference>
<feature type="compositionally biased region" description="Basic and acidic residues" evidence="1">
    <location>
        <begin position="129"/>
        <end position="141"/>
    </location>
</feature>
<feature type="region of interest" description="Disordered" evidence="1">
    <location>
        <begin position="305"/>
        <end position="341"/>
    </location>
</feature>
<dbReference type="PROSITE" id="PS51186">
    <property type="entry name" value="GNAT"/>
    <property type="match status" value="1"/>
</dbReference>
<dbReference type="GeneID" id="25742191"/>
<organism evidence="3 4">
    <name type="scientific">Monoraphidium neglectum</name>
    <dbReference type="NCBI Taxonomy" id="145388"/>
    <lineage>
        <taxon>Eukaryota</taxon>
        <taxon>Viridiplantae</taxon>
        <taxon>Chlorophyta</taxon>
        <taxon>core chlorophytes</taxon>
        <taxon>Chlorophyceae</taxon>
        <taxon>CS clade</taxon>
        <taxon>Sphaeropleales</taxon>
        <taxon>Selenastraceae</taxon>
        <taxon>Monoraphidium</taxon>
    </lineage>
</organism>
<feature type="domain" description="N-acetyltransferase" evidence="2">
    <location>
        <begin position="213"/>
        <end position="302"/>
    </location>
</feature>
<dbReference type="Pfam" id="PF00583">
    <property type="entry name" value="Acetyltransf_1"/>
    <property type="match status" value="1"/>
</dbReference>